<dbReference type="AlphaFoldDB" id="A0A0F9MSU4"/>
<evidence type="ECO:0008006" key="2">
    <source>
        <dbReference type="Google" id="ProtNLM"/>
    </source>
</evidence>
<name>A0A0F9MSU4_9ZZZZ</name>
<reference evidence="1" key="1">
    <citation type="journal article" date="2015" name="Nature">
        <title>Complex archaea that bridge the gap between prokaryotes and eukaryotes.</title>
        <authorList>
            <person name="Spang A."/>
            <person name="Saw J.H."/>
            <person name="Jorgensen S.L."/>
            <person name="Zaremba-Niedzwiedzka K."/>
            <person name="Martijn J."/>
            <person name="Lind A.E."/>
            <person name="van Eijk R."/>
            <person name="Schleper C."/>
            <person name="Guy L."/>
            <person name="Ettema T.J."/>
        </authorList>
    </citation>
    <scope>NUCLEOTIDE SEQUENCE</scope>
</reference>
<comment type="caution">
    <text evidence="1">The sequence shown here is derived from an EMBL/GenBank/DDBJ whole genome shotgun (WGS) entry which is preliminary data.</text>
</comment>
<sequence>MIEIVGFLAFALNVFGNLLLAWKRIEGWIVRIASIVLWGIYAYQIWSPSMIANAMTFFCINLYGWRKWADEASRKTDRS</sequence>
<proteinExistence type="predicted"/>
<gene>
    <name evidence="1" type="ORF">LCGC14_1422200</name>
</gene>
<accession>A0A0F9MSU4</accession>
<evidence type="ECO:0000313" key="1">
    <source>
        <dbReference type="EMBL" id="KKM72272.1"/>
    </source>
</evidence>
<protein>
    <recommendedName>
        <fullName evidence="2">Nicotinamide riboside transporter PnuC</fullName>
    </recommendedName>
</protein>
<dbReference type="EMBL" id="LAZR01009501">
    <property type="protein sequence ID" value="KKM72272.1"/>
    <property type="molecule type" value="Genomic_DNA"/>
</dbReference>
<organism evidence="1">
    <name type="scientific">marine sediment metagenome</name>
    <dbReference type="NCBI Taxonomy" id="412755"/>
    <lineage>
        <taxon>unclassified sequences</taxon>
        <taxon>metagenomes</taxon>
        <taxon>ecological metagenomes</taxon>
    </lineage>
</organism>